<sequence>MVDKKKVKPSKAVPPEDEQVNLHQLDSQLGMFGVVLMLFCGTVSSYLFTSLPDALTRADLERVPGAFIAGRAWENLKVLNDFGPKPTGSDANERLAVDYLKREIELIRASKHRNQELVVKHQLGVTGGYPIAFMGNPLTSLYRNVQNLVVKLPGESDNGTSPALMLNCHFDTVASSPGASDDGASCCVMLEIMRVLSRQPVRNRYSVIFLFNGAEETPLQAAHGFITQHPWAKQVSAFLNLESAGSGGKEVLFQSGPQHPWMIDVYARAIRHPFAHAVAEEVFQSGLIPSDTDFRIFRDFGHVPGMDFAHMIEGYRYHTKYDNIDYLSMPVLQRTGDNILALTREMVNSEELANAGNEETAKGYSVFFDFLGLLFVCYSTDVAITINSLVAILAVLMPYFGLSRSVRRLGEATIIKEAVYGFLATVLGTVLSLIACLIIGRQLDAMGRALTWYSTPYLILGLYCCPAILCHCFAQIIVNRVFADKKTPLNLSQTVQSRLIGVSLFWSLLVVPLTFFGIRSAYIFMVLLLVSIMSALVNAVMGFQNTTRKWLAVHLGFQLLAMLWATQYYHMFMKLFVPISGRIGGAKNPEYLVGAIAALCTLLVGSYMMPLVQLLKRASELTARLTVFILIALLMACFTQVGFPYRDDSAKAPTVQRHYVTHVHRIYHDERGLLRDTDSGFLFREMDRNSVRMIRGVASPEEVIPMRQMNTCESEIFCAVPFYSMWHQIRFDNYWLPGPEPAVDNMVTLAYQGREQLSDKRTRLTFTMEGSIQSSLIVGPKPGVKLVAWSLIDEVPATVFNGQLGHFALITHGLPGAPWNVTMDFEHEDKDYEGLFADVAVVTTFWEYHEKHTQDFTKLINKFPSWAHVIPSVAVMNIYVF</sequence>
<keyword evidence="19" id="KW-0031">Aminopeptidase</keyword>
<evidence type="ECO:0000256" key="3">
    <source>
        <dbReference type="ARBA" id="ARBA00010918"/>
    </source>
</evidence>
<feature type="domain" description="Endoplasmic reticulum metallopeptidase 1-like C-terminal" evidence="17">
    <location>
        <begin position="653"/>
        <end position="879"/>
    </location>
</feature>
<feature type="transmembrane region" description="Helical" evidence="15">
    <location>
        <begin position="418"/>
        <end position="440"/>
    </location>
</feature>
<keyword evidence="6" id="KW-0479">Metal-binding</keyword>
<evidence type="ECO:0000256" key="7">
    <source>
        <dbReference type="ARBA" id="ARBA00022801"/>
    </source>
</evidence>
<keyword evidence="12 15" id="KW-0472">Membrane</keyword>
<keyword evidence="8" id="KW-0256">Endoplasmic reticulum</keyword>
<keyword evidence="4" id="KW-0645">Protease</keyword>
<evidence type="ECO:0000256" key="4">
    <source>
        <dbReference type="ARBA" id="ARBA00022670"/>
    </source>
</evidence>
<evidence type="ECO:0000256" key="9">
    <source>
        <dbReference type="ARBA" id="ARBA00022833"/>
    </source>
</evidence>
<dbReference type="GO" id="GO:0008235">
    <property type="term" value="F:metalloexopeptidase activity"/>
    <property type="evidence" value="ECO:0007669"/>
    <property type="project" value="InterPro"/>
</dbReference>
<name>A0A1Q3FHC3_CULTA</name>
<dbReference type="GO" id="GO:0004177">
    <property type="term" value="F:aminopeptidase activity"/>
    <property type="evidence" value="ECO:0007669"/>
    <property type="project" value="UniProtKB-KW"/>
</dbReference>
<feature type="domain" description="Endoplasmic reticulum metallopeptidase 1/1-A TM" evidence="18">
    <location>
        <begin position="415"/>
        <end position="637"/>
    </location>
</feature>
<dbReference type="Gene3D" id="3.40.630.10">
    <property type="entry name" value="Zn peptidases"/>
    <property type="match status" value="1"/>
</dbReference>
<dbReference type="GO" id="GO:0006508">
    <property type="term" value="P:proteolysis"/>
    <property type="evidence" value="ECO:0007669"/>
    <property type="project" value="UniProtKB-KW"/>
</dbReference>
<accession>A0A1Q3FHC3</accession>
<keyword evidence="7" id="KW-0378">Hydrolase</keyword>
<evidence type="ECO:0000256" key="10">
    <source>
        <dbReference type="ARBA" id="ARBA00022989"/>
    </source>
</evidence>
<dbReference type="SUPFAM" id="SSF53187">
    <property type="entry name" value="Zn-dependent exopeptidases"/>
    <property type="match status" value="1"/>
</dbReference>
<evidence type="ECO:0000256" key="12">
    <source>
        <dbReference type="ARBA" id="ARBA00023136"/>
    </source>
</evidence>
<feature type="transmembrane region" description="Helical" evidence="15">
    <location>
        <begin position="591"/>
        <end position="609"/>
    </location>
</feature>
<dbReference type="InterPro" id="IPR053974">
    <property type="entry name" value="ERMP1_1-A_TM"/>
</dbReference>
<keyword evidence="13" id="KW-0325">Glycoprotein</keyword>
<evidence type="ECO:0000256" key="8">
    <source>
        <dbReference type="ARBA" id="ARBA00022824"/>
    </source>
</evidence>
<evidence type="ECO:0000259" key="18">
    <source>
        <dbReference type="Pfam" id="PF22249"/>
    </source>
</evidence>
<feature type="transmembrane region" description="Helical" evidence="15">
    <location>
        <begin position="29"/>
        <end position="48"/>
    </location>
</feature>
<feature type="transmembrane region" description="Helical" evidence="15">
    <location>
        <begin position="550"/>
        <end position="571"/>
    </location>
</feature>
<feature type="transmembrane region" description="Helical" evidence="15">
    <location>
        <begin position="499"/>
        <end position="516"/>
    </location>
</feature>
<evidence type="ECO:0000259" key="16">
    <source>
        <dbReference type="Pfam" id="PF04389"/>
    </source>
</evidence>
<feature type="transmembrane region" description="Helical" evidence="15">
    <location>
        <begin position="621"/>
        <end position="643"/>
    </location>
</feature>
<comment type="cofactor">
    <cofactor evidence="1">
        <name>Zn(2+)</name>
        <dbReference type="ChEBI" id="CHEBI:29105"/>
    </cofactor>
</comment>
<feature type="transmembrane region" description="Helical" evidence="15">
    <location>
        <begin position="460"/>
        <end position="478"/>
    </location>
</feature>
<reference evidence="19" key="1">
    <citation type="submission" date="2017-01" db="EMBL/GenBank/DDBJ databases">
        <title>A deep insight into the sialotranscriptome of adult male and female Cluex tarsalis mosquitoes.</title>
        <authorList>
            <person name="Ribeiro J.M."/>
            <person name="Moreira F."/>
            <person name="Bernard K.A."/>
            <person name="Calvo E."/>
        </authorList>
    </citation>
    <scope>NUCLEOTIDE SEQUENCE</scope>
    <source>
        <strain evidence="19">Kern County</strain>
        <tissue evidence="19">Salivary glands</tissue>
    </source>
</reference>
<dbReference type="CDD" id="cd03875">
    <property type="entry name" value="M28_Fxna_like"/>
    <property type="match status" value="1"/>
</dbReference>
<dbReference type="InterPro" id="IPR053973">
    <property type="entry name" value="ERMP1-like_C"/>
</dbReference>
<evidence type="ECO:0000256" key="1">
    <source>
        <dbReference type="ARBA" id="ARBA00001947"/>
    </source>
</evidence>
<dbReference type="InterPro" id="IPR048024">
    <property type="entry name" value="Fxna-like_M28_dom"/>
</dbReference>
<evidence type="ECO:0000256" key="14">
    <source>
        <dbReference type="ARBA" id="ARBA00078796"/>
    </source>
</evidence>
<feature type="domain" description="Peptidase M28" evidence="16">
    <location>
        <begin position="147"/>
        <end position="342"/>
    </location>
</feature>
<comment type="subcellular location">
    <subcellularLocation>
        <location evidence="2">Endoplasmic reticulum membrane</location>
        <topology evidence="2">Multi-pass membrane protein</topology>
    </subcellularLocation>
</comment>
<keyword evidence="5 15" id="KW-0812">Transmembrane</keyword>
<keyword evidence="10 15" id="KW-1133">Transmembrane helix</keyword>
<feature type="transmembrane region" description="Helical" evidence="15">
    <location>
        <begin position="522"/>
        <end position="543"/>
    </location>
</feature>
<dbReference type="PANTHER" id="PTHR12147">
    <property type="entry name" value="METALLOPEPTIDASE M28 FAMILY MEMBER"/>
    <property type="match status" value="1"/>
</dbReference>
<dbReference type="EMBL" id="GFDL01008142">
    <property type="protein sequence ID" value="JAV26903.1"/>
    <property type="molecule type" value="Transcribed_RNA"/>
</dbReference>
<dbReference type="FunFam" id="3.40.630.10:FF:000008">
    <property type="entry name" value="Endoplasmic reticulum metallopeptidase 1"/>
    <property type="match status" value="1"/>
</dbReference>
<dbReference type="InterPro" id="IPR045175">
    <property type="entry name" value="M28_fam"/>
</dbReference>
<dbReference type="Pfam" id="PF04389">
    <property type="entry name" value="Peptidase_M28"/>
    <property type="match status" value="1"/>
</dbReference>
<dbReference type="GO" id="GO:0005789">
    <property type="term" value="C:endoplasmic reticulum membrane"/>
    <property type="evidence" value="ECO:0007669"/>
    <property type="project" value="UniProtKB-SubCell"/>
</dbReference>
<comment type="similarity">
    <text evidence="3">Belongs to the peptidase M28 family.</text>
</comment>
<dbReference type="GO" id="GO:0046872">
    <property type="term" value="F:metal ion binding"/>
    <property type="evidence" value="ECO:0007669"/>
    <property type="project" value="UniProtKB-KW"/>
</dbReference>
<protein>
    <recommendedName>
        <fullName evidence="14">FXNA-like protease</fullName>
    </recommendedName>
</protein>
<dbReference type="PANTHER" id="PTHR12147:SF22">
    <property type="entry name" value="ENDOPLASMIC RETICULUM METALLOPEPTIDASE 1"/>
    <property type="match status" value="1"/>
</dbReference>
<proteinExistence type="inferred from homology"/>
<keyword evidence="11" id="KW-0482">Metalloprotease</keyword>
<dbReference type="InterPro" id="IPR007484">
    <property type="entry name" value="Peptidase_M28"/>
</dbReference>
<evidence type="ECO:0000259" key="17">
    <source>
        <dbReference type="Pfam" id="PF22248"/>
    </source>
</evidence>
<dbReference type="Pfam" id="PF22248">
    <property type="entry name" value="ERMP1_C"/>
    <property type="match status" value="1"/>
</dbReference>
<keyword evidence="9" id="KW-0862">Zinc</keyword>
<dbReference type="AlphaFoldDB" id="A0A1Q3FHC3"/>
<evidence type="ECO:0000256" key="11">
    <source>
        <dbReference type="ARBA" id="ARBA00023049"/>
    </source>
</evidence>
<evidence type="ECO:0000256" key="5">
    <source>
        <dbReference type="ARBA" id="ARBA00022692"/>
    </source>
</evidence>
<organism evidence="19">
    <name type="scientific">Culex tarsalis</name>
    <name type="common">Encephalitis mosquito</name>
    <dbReference type="NCBI Taxonomy" id="7177"/>
    <lineage>
        <taxon>Eukaryota</taxon>
        <taxon>Metazoa</taxon>
        <taxon>Ecdysozoa</taxon>
        <taxon>Arthropoda</taxon>
        <taxon>Hexapoda</taxon>
        <taxon>Insecta</taxon>
        <taxon>Pterygota</taxon>
        <taxon>Neoptera</taxon>
        <taxon>Endopterygota</taxon>
        <taxon>Diptera</taxon>
        <taxon>Nematocera</taxon>
        <taxon>Culicoidea</taxon>
        <taxon>Culicidae</taxon>
        <taxon>Culicinae</taxon>
        <taxon>Culicini</taxon>
        <taxon>Culex</taxon>
        <taxon>Culex</taxon>
    </lineage>
</organism>
<dbReference type="Pfam" id="PF22249">
    <property type="entry name" value="ERMP1-TM"/>
    <property type="match status" value="1"/>
</dbReference>
<evidence type="ECO:0000256" key="6">
    <source>
        <dbReference type="ARBA" id="ARBA00022723"/>
    </source>
</evidence>
<evidence type="ECO:0000256" key="15">
    <source>
        <dbReference type="SAM" id="Phobius"/>
    </source>
</evidence>
<evidence type="ECO:0000256" key="13">
    <source>
        <dbReference type="ARBA" id="ARBA00023180"/>
    </source>
</evidence>
<feature type="transmembrane region" description="Helical" evidence="15">
    <location>
        <begin position="370"/>
        <end position="397"/>
    </location>
</feature>
<evidence type="ECO:0000313" key="19">
    <source>
        <dbReference type="EMBL" id="JAV26903.1"/>
    </source>
</evidence>
<evidence type="ECO:0000256" key="2">
    <source>
        <dbReference type="ARBA" id="ARBA00004477"/>
    </source>
</evidence>